<dbReference type="EMBL" id="UGAB01000002">
    <property type="protein sequence ID" value="STF45466.1"/>
    <property type="molecule type" value="Genomic_DNA"/>
</dbReference>
<sequence length="48" mass="5312">MLREAIGGLASRPEGFVVYTTTQSNEPPAGVFRQKLQYARDVRDGQNS</sequence>
<protein>
    <submittedName>
        <fullName evidence="1">Putative phage terminase, large subunit</fullName>
    </submittedName>
</protein>
<dbReference type="AlphaFoldDB" id="A0A376LMJ3"/>
<name>A0A376LMJ3_ECOLX</name>
<evidence type="ECO:0000313" key="2">
    <source>
        <dbReference type="Proteomes" id="UP000254877"/>
    </source>
</evidence>
<reference evidence="1 2" key="1">
    <citation type="submission" date="2018-06" db="EMBL/GenBank/DDBJ databases">
        <authorList>
            <consortium name="Pathogen Informatics"/>
            <person name="Doyle S."/>
        </authorList>
    </citation>
    <scope>NUCLEOTIDE SEQUENCE [LARGE SCALE GENOMIC DNA]</scope>
    <source>
        <strain evidence="1 2">NCTC7928</strain>
    </source>
</reference>
<accession>A0A376LMJ3</accession>
<dbReference type="Proteomes" id="UP000254877">
    <property type="component" value="Unassembled WGS sequence"/>
</dbReference>
<proteinExistence type="predicted"/>
<evidence type="ECO:0000313" key="1">
    <source>
        <dbReference type="EMBL" id="STF45466.1"/>
    </source>
</evidence>
<organism evidence="1 2">
    <name type="scientific">Escherichia coli</name>
    <dbReference type="NCBI Taxonomy" id="562"/>
    <lineage>
        <taxon>Bacteria</taxon>
        <taxon>Pseudomonadati</taxon>
        <taxon>Pseudomonadota</taxon>
        <taxon>Gammaproteobacteria</taxon>
        <taxon>Enterobacterales</taxon>
        <taxon>Enterobacteriaceae</taxon>
        <taxon>Escherichia</taxon>
    </lineage>
</organism>
<gene>
    <name evidence="1" type="ORF">NCTC7928_06247</name>
</gene>